<sequence>MAKSKQNTKFRKSVLIEEEQEKFLREEQGFNFSGFVRKSLYEEMKKRGYDPK</sequence>
<reference evidence="1 3" key="1">
    <citation type="journal article" date="2010" name="J. Bacteriol.">
        <title>Complete genome sequence of Halalkalicoccus jeotgali B3(T), an extremely halophilic archaeon.</title>
        <authorList>
            <person name="Roh S.W."/>
            <person name="Nam Y.D."/>
            <person name="Nam S.H."/>
            <person name="Choi S.H."/>
            <person name="Park H.S."/>
            <person name="Bae J.W."/>
        </authorList>
    </citation>
    <scope>NUCLEOTIDE SEQUENCE [LARGE SCALE GENOMIC DNA]</scope>
    <source>
        <strain evidence="1">B3</strain>
        <strain evidence="3">DSM 18796 / CECT 7217 / JCM 14584 / KCTC 4019 / B3</strain>
        <plasmid evidence="3">5</plasmid>
    </source>
</reference>
<dbReference type="AlphaFoldDB" id="D8JD90"/>
<dbReference type="HOGENOM" id="CLU_3075201_0_0_2"/>
<evidence type="ECO:0000313" key="3">
    <source>
        <dbReference type="Proteomes" id="UP000000390"/>
    </source>
</evidence>
<dbReference type="KEGG" id="hje:HacjB3_19538"/>
<keyword evidence="4" id="KW-1185">Reference proteome</keyword>
<name>D8JD90_HALJB</name>
<proteinExistence type="predicted"/>
<organism evidence="1 3">
    <name type="scientific">Halalkalicoccus jeotgali (strain DSM 18796 / CECT 7217 / JCM 14584 / KCTC 4019 / B3)</name>
    <dbReference type="NCBI Taxonomy" id="795797"/>
    <lineage>
        <taxon>Archaea</taxon>
        <taxon>Methanobacteriati</taxon>
        <taxon>Methanobacteriota</taxon>
        <taxon>Stenosarchaea group</taxon>
        <taxon>Halobacteria</taxon>
        <taxon>Halobacteriales</taxon>
        <taxon>Halococcaceae</taxon>
        <taxon>Halalkalicoccus</taxon>
    </lineage>
</organism>
<dbReference type="Proteomes" id="UP000000390">
    <property type="component" value="Plasmid 5"/>
</dbReference>
<dbReference type="Proteomes" id="UP000011645">
    <property type="component" value="Unassembled WGS sequence"/>
</dbReference>
<accession>D8JD90</accession>
<keyword evidence="1" id="KW-0614">Plasmid</keyword>
<geneLocation type="plasmid" evidence="1 3">
    <name>5</name>
</geneLocation>
<protein>
    <submittedName>
        <fullName evidence="1">Uncharacterized protein</fullName>
    </submittedName>
</protein>
<dbReference type="EMBL" id="AOHV01000001">
    <property type="protein sequence ID" value="ELY41954.1"/>
    <property type="molecule type" value="Genomic_DNA"/>
</dbReference>
<evidence type="ECO:0000313" key="4">
    <source>
        <dbReference type="Proteomes" id="UP000011645"/>
    </source>
</evidence>
<reference evidence="2 4" key="2">
    <citation type="journal article" date="2014" name="PLoS Genet.">
        <title>Phylogenetically driven sequencing of extremely halophilic archaea reveals strategies for static and dynamic osmo-response.</title>
        <authorList>
            <person name="Becker E.A."/>
            <person name="Seitzer P.M."/>
            <person name="Tritt A."/>
            <person name="Larsen D."/>
            <person name="Krusor M."/>
            <person name="Yao A.I."/>
            <person name="Wu D."/>
            <person name="Madern D."/>
            <person name="Eisen J.A."/>
            <person name="Darling A.E."/>
            <person name="Facciotti M.T."/>
        </authorList>
    </citation>
    <scope>NUCLEOTIDE SEQUENCE [LARGE SCALE GENOMIC DNA]</scope>
    <source>
        <strain evidence="2">B3</strain>
        <strain evidence="4">DSM 18796 / CECT 7217 / JCM 14584 / KCTC 4019 / B3</strain>
    </source>
</reference>
<evidence type="ECO:0000313" key="1">
    <source>
        <dbReference type="EMBL" id="ADJ17243.1"/>
    </source>
</evidence>
<gene>
    <name evidence="1" type="ordered locus">HacjB3_19538</name>
    <name evidence="2" type="ORF">C497_00090</name>
</gene>
<evidence type="ECO:0000313" key="2">
    <source>
        <dbReference type="EMBL" id="ELY41954.1"/>
    </source>
</evidence>
<dbReference type="EMBL" id="CP002067">
    <property type="protein sequence ID" value="ADJ17243.1"/>
    <property type="molecule type" value="Genomic_DNA"/>
</dbReference>